<name>H5X019_9PSEU</name>
<dbReference type="InterPro" id="IPR000073">
    <property type="entry name" value="AB_hydrolase_1"/>
</dbReference>
<dbReference type="Gene3D" id="3.40.50.1820">
    <property type="entry name" value="alpha/beta hydrolase"/>
    <property type="match status" value="1"/>
</dbReference>
<dbReference type="Proteomes" id="UP000004926">
    <property type="component" value="Chromosome"/>
</dbReference>
<evidence type="ECO:0000256" key="1">
    <source>
        <dbReference type="SAM" id="MobiDB-lite"/>
    </source>
</evidence>
<dbReference type="InterPro" id="IPR052897">
    <property type="entry name" value="Sec-Metab_Biosynth_Hydrolase"/>
</dbReference>
<dbReference type="PANTHER" id="PTHR37017">
    <property type="entry name" value="AB HYDROLASE-1 DOMAIN-CONTAINING PROTEIN-RELATED"/>
    <property type="match status" value="1"/>
</dbReference>
<organism evidence="3 4">
    <name type="scientific">Saccharomonospora marina XMU15</name>
    <dbReference type="NCBI Taxonomy" id="882083"/>
    <lineage>
        <taxon>Bacteria</taxon>
        <taxon>Bacillati</taxon>
        <taxon>Actinomycetota</taxon>
        <taxon>Actinomycetes</taxon>
        <taxon>Pseudonocardiales</taxon>
        <taxon>Pseudonocardiaceae</taxon>
        <taxon>Saccharomonospora</taxon>
    </lineage>
</organism>
<dbReference type="SUPFAM" id="SSF53474">
    <property type="entry name" value="alpha/beta-Hydrolases"/>
    <property type="match status" value="1"/>
</dbReference>
<evidence type="ECO:0000313" key="4">
    <source>
        <dbReference type="Proteomes" id="UP000004926"/>
    </source>
</evidence>
<dbReference type="EMBL" id="CM001439">
    <property type="protein sequence ID" value="EHR53015.1"/>
    <property type="molecule type" value="Genomic_DNA"/>
</dbReference>
<dbReference type="RefSeq" id="WP_009156393.1">
    <property type="nucleotide sequence ID" value="NZ_CM001439.1"/>
</dbReference>
<evidence type="ECO:0000259" key="2">
    <source>
        <dbReference type="Pfam" id="PF12697"/>
    </source>
</evidence>
<dbReference type="eggNOG" id="COG2267">
    <property type="taxonomic scope" value="Bacteria"/>
</dbReference>
<feature type="domain" description="AB hydrolase-1" evidence="2">
    <location>
        <begin position="7"/>
        <end position="225"/>
    </location>
</feature>
<dbReference type="GO" id="GO:0003824">
    <property type="term" value="F:catalytic activity"/>
    <property type="evidence" value="ECO:0007669"/>
    <property type="project" value="UniProtKB-ARBA"/>
</dbReference>
<dbReference type="HOGENOM" id="CLU_046066_3_3_11"/>
<sequence length="239" mass="26300">MNPKATFVLLPGAGSDSWYWHLVVPRLRAHGHDVVTVDLPCDDDSAGLAEYADTVVTTVTDAVGDRGDLVVVAQSMGAFTAPLVCDRLPVGLLVLVAGMTPAPGESPGDWWDNTGQPAAQREQALREGRDPEAGPDLLELFFHDVPPDVVAAALERGEKPQSQTPFEQVWPLRRWPDVPTRFLLCRHDRLFPADFQRRVVRQRLGIVPDELDSGHLPALSSPEELTRRLLAYHAELPGR</sequence>
<protein>
    <recommendedName>
        <fullName evidence="2">AB hydrolase-1 domain-containing protein</fullName>
    </recommendedName>
</protein>
<dbReference type="STRING" id="882083.SacmaDRAFT_4842"/>
<dbReference type="InterPro" id="IPR029058">
    <property type="entry name" value="AB_hydrolase_fold"/>
</dbReference>
<dbReference type="Pfam" id="PF12697">
    <property type="entry name" value="Abhydrolase_6"/>
    <property type="match status" value="1"/>
</dbReference>
<dbReference type="AlphaFoldDB" id="H5X019"/>
<proteinExistence type="predicted"/>
<keyword evidence="4" id="KW-1185">Reference proteome</keyword>
<dbReference type="OrthoDB" id="9773549at2"/>
<reference evidence="3 4" key="1">
    <citation type="journal article" date="2012" name="Stand. Genomic Sci.">
        <title>Genome sequence of the ocean sediment bacterium Saccharomonospora marina type strain (XMU15(T)).</title>
        <authorList>
            <person name="Klenk H.P."/>
            <person name="Lu M."/>
            <person name="Lucas S."/>
            <person name="Lapidus A."/>
            <person name="Copeland A."/>
            <person name="Pitluck S."/>
            <person name="Goodwin L.A."/>
            <person name="Han C."/>
            <person name="Tapia R."/>
            <person name="Brambilla E.M."/>
            <person name="Potter G."/>
            <person name="Land M."/>
            <person name="Ivanova N."/>
            <person name="Rohde M."/>
            <person name="Goker M."/>
            <person name="Detter J.C."/>
            <person name="Li W.J."/>
            <person name="Kyrpides N.C."/>
            <person name="Woyke T."/>
        </authorList>
    </citation>
    <scope>NUCLEOTIDE SEQUENCE [LARGE SCALE GENOMIC DNA]</scope>
    <source>
        <strain evidence="3 4">XMU15</strain>
    </source>
</reference>
<gene>
    <name evidence="3" type="ORF">SacmaDRAFT_4842</name>
</gene>
<evidence type="ECO:0000313" key="3">
    <source>
        <dbReference type="EMBL" id="EHR53015.1"/>
    </source>
</evidence>
<feature type="region of interest" description="Disordered" evidence="1">
    <location>
        <begin position="104"/>
        <end position="130"/>
    </location>
</feature>
<dbReference type="PANTHER" id="PTHR37017:SF11">
    <property type="entry name" value="ESTERASE_LIPASE_THIOESTERASE DOMAIN-CONTAINING PROTEIN"/>
    <property type="match status" value="1"/>
</dbReference>
<accession>H5X019</accession>